<keyword evidence="4 9" id="KW-0349">Heme</keyword>
<dbReference type="PANTHER" id="PTHR46300:SF7">
    <property type="entry name" value="P450, PUTATIVE (EUROFUNG)-RELATED"/>
    <property type="match status" value="1"/>
</dbReference>
<dbReference type="PROSITE" id="PS00086">
    <property type="entry name" value="CYTOCHROME_P450"/>
    <property type="match status" value="1"/>
</dbReference>
<gene>
    <name evidence="10" type="ORF">HGRIS_007803</name>
</gene>
<dbReference type="InterPro" id="IPR017972">
    <property type="entry name" value="Cyt_P450_CS"/>
</dbReference>
<comment type="similarity">
    <text evidence="3 9">Belongs to the cytochrome P450 family.</text>
</comment>
<keyword evidence="6 9" id="KW-0560">Oxidoreductase</keyword>
<evidence type="ECO:0000313" key="10">
    <source>
        <dbReference type="EMBL" id="KAL0951064.1"/>
    </source>
</evidence>
<keyword evidence="11" id="KW-1185">Reference proteome</keyword>
<dbReference type="EMBL" id="JASNQZ010000011">
    <property type="protein sequence ID" value="KAL0951064.1"/>
    <property type="molecule type" value="Genomic_DNA"/>
</dbReference>
<comment type="cofactor">
    <cofactor evidence="1">
        <name>heme</name>
        <dbReference type="ChEBI" id="CHEBI:30413"/>
    </cofactor>
</comment>
<evidence type="ECO:0008006" key="12">
    <source>
        <dbReference type="Google" id="ProtNLM"/>
    </source>
</evidence>
<dbReference type="InterPro" id="IPR001128">
    <property type="entry name" value="Cyt_P450"/>
</dbReference>
<dbReference type="CDD" id="cd11065">
    <property type="entry name" value="CYP64-like"/>
    <property type="match status" value="1"/>
</dbReference>
<reference evidence="11" key="1">
    <citation type="submission" date="2024-06" db="EMBL/GenBank/DDBJ databases">
        <title>Multi-omics analyses provide insights into the biosynthesis of the anticancer antibiotic pleurotin in Hohenbuehelia grisea.</title>
        <authorList>
            <person name="Weaver J.A."/>
            <person name="Alberti F."/>
        </authorList>
    </citation>
    <scope>NUCLEOTIDE SEQUENCE [LARGE SCALE GENOMIC DNA]</scope>
    <source>
        <strain evidence="11">T-177</strain>
    </source>
</reference>
<evidence type="ECO:0000256" key="3">
    <source>
        <dbReference type="ARBA" id="ARBA00010617"/>
    </source>
</evidence>
<dbReference type="InterPro" id="IPR036396">
    <property type="entry name" value="Cyt_P450_sf"/>
</dbReference>
<dbReference type="PRINTS" id="PR00463">
    <property type="entry name" value="EP450I"/>
</dbReference>
<dbReference type="Proteomes" id="UP001556367">
    <property type="component" value="Unassembled WGS sequence"/>
</dbReference>
<keyword evidence="7 9" id="KW-0408">Iron</keyword>
<keyword evidence="5 9" id="KW-0479">Metal-binding</keyword>
<evidence type="ECO:0000256" key="9">
    <source>
        <dbReference type="RuleBase" id="RU000461"/>
    </source>
</evidence>
<evidence type="ECO:0000256" key="6">
    <source>
        <dbReference type="ARBA" id="ARBA00023002"/>
    </source>
</evidence>
<organism evidence="10 11">
    <name type="scientific">Hohenbuehelia grisea</name>
    <dbReference type="NCBI Taxonomy" id="104357"/>
    <lineage>
        <taxon>Eukaryota</taxon>
        <taxon>Fungi</taxon>
        <taxon>Dikarya</taxon>
        <taxon>Basidiomycota</taxon>
        <taxon>Agaricomycotina</taxon>
        <taxon>Agaricomycetes</taxon>
        <taxon>Agaricomycetidae</taxon>
        <taxon>Agaricales</taxon>
        <taxon>Pleurotineae</taxon>
        <taxon>Pleurotaceae</taxon>
        <taxon>Hohenbuehelia</taxon>
    </lineage>
</organism>
<dbReference type="Pfam" id="PF00067">
    <property type="entry name" value="p450"/>
    <property type="match status" value="1"/>
</dbReference>
<dbReference type="InterPro" id="IPR050364">
    <property type="entry name" value="Cytochrome_P450_fung"/>
</dbReference>
<evidence type="ECO:0000256" key="2">
    <source>
        <dbReference type="ARBA" id="ARBA00005179"/>
    </source>
</evidence>
<evidence type="ECO:0000256" key="5">
    <source>
        <dbReference type="ARBA" id="ARBA00022723"/>
    </source>
</evidence>
<evidence type="ECO:0000256" key="7">
    <source>
        <dbReference type="ARBA" id="ARBA00023004"/>
    </source>
</evidence>
<dbReference type="SUPFAM" id="SSF48264">
    <property type="entry name" value="Cytochrome P450"/>
    <property type="match status" value="1"/>
</dbReference>
<evidence type="ECO:0000313" key="11">
    <source>
        <dbReference type="Proteomes" id="UP001556367"/>
    </source>
</evidence>
<keyword evidence="8 9" id="KW-0503">Monooxygenase</keyword>
<evidence type="ECO:0000256" key="1">
    <source>
        <dbReference type="ARBA" id="ARBA00001971"/>
    </source>
</evidence>
<proteinExistence type="inferred from homology"/>
<evidence type="ECO:0000256" key="4">
    <source>
        <dbReference type="ARBA" id="ARBA00022617"/>
    </source>
</evidence>
<dbReference type="Gene3D" id="1.10.630.10">
    <property type="entry name" value="Cytochrome P450"/>
    <property type="match status" value="1"/>
</dbReference>
<evidence type="ECO:0000256" key="8">
    <source>
        <dbReference type="ARBA" id="ARBA00023033"/>
    </source>
</evidence>
<protein>
    <recommendedName>
        <fullName evidence="12">Cytochrome P450</fullName>
    </recommendedName>
</protein>
<sequence length="513" mass="57780">MQVGILATTSAALVAVPSLFVFLYSCTLLRTKGYGLPLPPGPRVAWWGNAAVPRERQWIAYAQEWRERYGDLIYVHMFGNPLLILNSAEVVADLFEKRSSVYSSRPIRTMIVELMGWGWLFSTLPYGPWWRRHRTLFHNHFHANTLSEYHPIQIQETHTLLRNLLESPDRFRYYIRRWGAGIVLKMAYGHQMAEEGDDYVSLADRALEGLAKAGIFGTYMVDYIPALKYVPAWMPGASFQRKAMEWKRSVDEMVERPFQMVKRAMSDGTASSCFMTTELEQAGSDPEQIQIVKDVAATTYTAGADTTVSTVASFILAMTLHPEIARKAQNELANNIGTRLPQYTDSLPYIDCICWELLRWNPVTPLGLARSTTKHDEYRGYLIPKGTTVLPNVWGILHDPKVYPEPLAFNPDRFLDAEGNTAAGINPLPQAAFGFGRRMCPGNKIAFQSVWMAVASILTVYDITNAFDDEGNNVIPKPNFTPAALSHPEPFLCQIKPRSSHAIALIRQTAEAL</sequence>
<dbReference type="PANTHER" id="PTHR46300">
    <property type="entry name" value="P450, PUTATIVE (EUROFUNG)-RELATED-RELATED"/>
    <property type="match status" value="1"/>
</dbReference>
<comment type="caution">
    <text evidence="10">The sequence shown here is derived from an EMBL/GenBank/DDBJ whole genome shotgun (WGS) entry which is preliminary data.</text>
</comment>
<dbReference type="InterPro" id="IPR002401">
    <property type="entry name" value="Cyt_P450_E_grp-I"/>
</dbReference>
<comment type="pathway">
    <text evidence="2">Secondary metabolite biosynthesis.</text>
</comment>
<accession>A0ABR3J5Y7</accession>
<name>A0ABR3J5Y7_9AGAR</name>